<dbReference type="CDD" id="cd02440">
    <property type="entry name" value="AdoMet_MTases"/>
    <property type="match status" value="1"/>
</dbReference>
<proteinExistence type="predicted"/>
<keyword evidence="2" id="KW-0489">Methyltransferase</keyword>
<reference evidence="2" key="1">
    <citation type="submission" date="2020-07" db="EMBL/GenBank/DDBJ databases">
        <title>Huge and variable diversity of episymbiotic CPR bacteria and DPANN archaea in groundwater ecosystems.</title>
        <authorList>
            <person name="He C.Y."/>
            <person name="Keren R."/>
            <person name="Whittaker M."/>
            <person name="Farag I.F."/>
            <person name="Doudna J."/>
            <person name="Cate J.H.D."/>
            <person name="Banfield J.F."/>
        </authorList>
    </citation>
    <scope>NUCLEOTIDE SEQUENCE</scope>
    <source>
        <strain evidence="2">NC_groundwater_763_Ag_S-0.2um_68_21</strain>
    </source>
</reference>
<dbReference type="InterPro" id="IPR025714">
    <property type="entry name" value="Methyltranfer_dom"/>
</dbReference>
<dbReference type="Gene3D" id="3.40.50.150">
    <property type="entry name" value="Vaccinia Virus protein VP39"/>
    <property type="match status" value="1"/>
</dbReference>
<dbReference type="GO" id="GO:0008168">
    <property type="term" value="F:methyltransferase activity"/>
    <property type="evidence" value="ECO:0007669"/>
    <property type="project" value="UniProtKB-KW"/>
</dbReference>
<dbReference type="InterPro" id="IPR029063">
    <property type="entry name" value="SAM-dependent_MTases_sf"/>
</dbReference>
<dbReference type="Pfam" id="PF13847">
    <property type="entry name" value="Methyltransf_31"/>
    <property type="match status" value="1"/>
</dbReference>
<comment type="caution">
    <text evidence="2">The sequence shown here is derived from an EMBL/GenBank/DDBJ whole genome shotgun (WGS) entry which is preliminary data.</text>
</comment>
<gene>
    <name evidence="2" type="ORF">HYZ11_10215</name>
</gene>
<accession>A0A932I0Q2</accession>
<name>A0A932I0Q2_UNCTE</name>
<sequence>MAVTPAQAAWQRETSVRTFAAGEDRPGLHARIGEAWLDAVREAMPPGAGHLDAGCGRGRMTWALACRWFPAGWSVGVDREEAPLAEAREQASRLGLGGARFVRGDIESQEYEAFLGGRAPGIVTAHLCMSPAIAERAARALPKGGVFAFAALHPALWSETGRPSRFALGEEEAERLLASLGFIPLFRRLETTVLRFRAPREAEEDLFQGGRAVPRWREDGRWDALMSYLRQGGATLTVRAQLQCVARKERA</sequence>
<feature type="domain" description="Methyltransferase" evidence="1">
    <location>
        <begin position="50"/>
        <end position="149"/>
    </location>
</feature>
<organism evidence="2 3">
    <name type="scientific">Tectimicrobiota bacterium</name>
    <dbReference type="NCBI Taxonomy" id="2528274"/>
    <lineage>
        <taxon>Bacteria</taxon>
        <taxon>Pseudomonadati</taxon>
        <taxon>Nitrospinota/Tectimicrobiota group</taxon>
        <taxon>Candidatus Tectimicrobiota</taxon>
    </lineage>
</organism>
<dbReference type="AlphaFoldDB" id="A0A932I0Q2"/>
<evidence type="ECO:0000313" key="3">
    <source>
        <dbReference type="Proteomes" id="UP000782312"/>
    </source>
</evidence>
<dbReference type="EMBL" id="JACPUR010000021">
    <property type="protein sequence ID" value="MBI3127968.1"/>
    <property type="molecule type" value="Genomic_DNA"/>
</dbReference>
<dbReference type="GO" id="GO:0032259">
    <property type="term" value="P:methylation"/>
    <property type="evidence" value="ECO:0007669"/>
    <property type="project" value="UniProtKB-KW"/>
</dbReference>
<evidence type="ECO:0000259" key="1">
    <source>
        <dbReference type="Pfam" id="PF13847"/>
    </source>
</evidence>
<dbReference type="Proteomes" id="UP000782312">
    <property type="component" value="Unassembled WGS sequence"/>
</dbReference>
<protein>
    <submittedName>
        <fullName evidence="2">Methyltransferase domain-containing protein</fullName>
    </submittedName>
</protein>
<keyword evidence="2" id="KW-0808">Transferase</keyword>
<dbReference type="SUPFAM" id="SSF53335">
    <property type="entry name" value="S-adenosyl-L-methionine-dependent methyltransferases"/>
    <property type="match status" value="1"/>
</dbReference>
<evidence type="ECO:0000313" key="2">
    <source>
        <dbReference type="EMBL" id="MBI3127968.1"/>
    </source>
</evidence>